<dbReference type="Gene3D" id="3.90.70.10">
    <property type="entry name" value="Cysteine proteinases"/>
    <property type="match status" value="1"/>
</dbReference>
<name>A0A6A6UAS3_9PEZI</name>
<dbReference type="GO" id="GO:0004198">
    <property type="term" value="F:calcium-dependent cysteine-type endopeptidase activity"/>
    <property type="evidence" value="ECO:0007669"/>
    <property type="project" value="InterPro"/>
</dbReference>
<feature type="domain" description="Calpain catalytic" evidence="5">
    <location>
        <begin position="191"/>
        <end position="482"/>
    </location>
</feature>
<reference evidence="6" key="1">
    <citation type="journal article" date="2020" name="Stud. Mycol.">
        <title>101 Dothideomycetes genomes: a test case for predicting lifestyles and emergence of pathogens.</title>
        <authorList>
            <person name="Haridas S."/>
            <person name="Albert R."/>
            <person name="Binder M."/>
            <person name="Bloem J."/>
            <person name="Labutti K."/>
            <person name="Salamov A."/>
            <person name="Andreopoulos B."/>
            <person name="Baker S."/>
            <person name="Barry K."/>
            <person name="Bills G."/>
            <person name="Bluhm B."/>
            <person name="Cannon C."/>
            <person name="Castanera R."/>
            <person name="Culley D."/>
            <person name="Daum C."/>
            <person name="Ezra D."/>
            <person name="Gonzalez J."/>
            <person name="Henrissat B."/>
            <person name="Kuo A."/>
            <person name="Liang C."/>
            <person name="Lipzen A."/>
            <person name="Lutzoni F."/>
            <person name="Magnuson J."/>
            <person name="Mondo S."/>
            <person name="Nolan M."/>
            <person name="Ohm R."/>
            <person name="Pangilinan J."/>
            <person name="Park H.-J."/>
            <person name="Ramirez L."/>
            <person name="Alfaro M."/>
            <person name="Sun H."/>
            <person name="Tritt A."/>
            <person name="Yoshinaga Y."/>
            <person name="Zwiers L.-H."/>
            <person name="Turgeon B."/>
            <person name="Goodwin S."/>
            <person name="Spatafora J."/>
            <person name="Crous P."/>
            <person name="Grigoriev I."/>
        </authorList>
    </citation>
    <scope>NUCLEOTIDE SEQUENCE</scope>
    <source>
        <strain evidence="6">CBS 115976</strain>
    </source>
</reference>
<dbReference type="InterPro" id="IPR022684">
    <property type="entry name" value="Calpain_cysteine_protease"/>
</dbReference>
<feature type="region of interest" description="Disordered" evidence="4">
    <location>
        <begin position="632"/>
        <end position="709"/>
    </location>
</feature>
<feature type="region of interest" description="Disordered" evidence="4">
    <location>
        <begin position="1"/>
        <end position="26"/>
    </location>
</feature>
<dbReference type="Proteomes" id="UP000799302">
    <property type="component" value="Unassembled WGS sequence"/>
</dbReference>
<evidence type="ECO:0000259" key="5">
    <source>
        <dbReference type="PROSITE" id="PS50203"/>
    </source>
</evidence>
<feature type="compositionally biased region" description="Basic and acidic residues" evidence="4">
    <location>
        <begin position="644"/>
        <end position="689"/>
    </location>
</feature>
<feature type="active site" evidence="2 3">
    <location>
        <position position="219"/>
    </location>
</feature>
<proteinExistence type="inferred from homology"/>
<dbReference type="Pfam" id="PF00648">
    <property type="entry name" value="Peptidase_C2"/>
    <property type="match status" value="1"/>
</dbReference>
<dbReference type="InterPro" id="IPR000169">
    <property type="entry name" value="Pept_cys_AS"/>
</dbReference>
<dbReference type="PROSITE" id="PS50203">
    <property type="entry name" value="CALPAIN_CAT"/>
    <property type="match status" value="1"/>
</dbReference>
<dbReference type="InterPro" id="IPR038765">
    <property type="entry name" value="Papain-like_cys_pep_sf"/>
</dbReference>
<feature type="active site" evidence="2 3">
    <location>
        <position position="420"/>
    </location>
</feature>
<accession>A0A6A6UAS3</accession>
<feature type="compositionally biased region" description="Acidic residues" evidence="4">
    <location>
        <begin position="690"/>
        <end position="699"/>
    </location>
</feature>
<keyword evidence="3" id="KW-0378">Hydrolase</keyword>
<organism evidence="6 7">
    <name type="scientific">Microthyrium microscopicum</name>
    <dbReference type="NCBI Taxonomy" id="703497"/>
    <lineage>
        <taxon>Eukaryota</taxon>
        <taxon>Fungi</taxon>
        <taxon>Dikarya</taxon>
        <taxon>Ascomycota</taxon>
        <taxon>Pezizomycotina</taxon>
        <taxon>Dothideomycetes</taxon>
        <taxon>Dothideomycetes incertae sedis</taxon>
        <taxon>Microthyriales</taxon>
        <taxon>Microthyriaceae</taxon>
        <taxon>Microthyrium</taxon>
    </lineage>
</organism>
<evidence type="ECO:0000256" key="4">
    <source>
        <dbReference type="SAM" id="MobiDB-lite"/>
    </source>
</evidence>
<evidence type="ECO:0000256" key="1">
    <source>
        <dbReference type="ARBA" id="ARBA00007623"/>
    </source>
</evidence>
<keyword evidence="3" id="KW-0788">Thiol protease</keyword>
<dbReference type="OrthoDB" id="424753at2759"/>
<dbReference type="PANTHER" id="PTHR10183:SF425">
    <property type="entry name" value="CALPAIN-5"/>
    <property type="match status" value="1"/>
</dbReference>
<dbReference type="SMART" id="SM00230">
    <property type="entry name" value="CysPc"/>
    <property type="match status" value="1"/>
</dbReference>
<keyword evidence="3" id="KW-0645">Protease</keyword>
<feature type="active site" evidence="2 3">
    <location>
        <position position="395"/>
    </location>
</feature>
<comment type="similarity">
    <text evidence="1">Belongs to the peptidase C2 family.</text>
</comment>
<keyword evidence="7" id="KW-1185">Reference proteome</keyword>
<dbReference type="AlphaFoldDB" id="A0A6A6UAS3"/>
<dbReference type="InterPro" id="IPR001300">
    <property type="entry name" value="Peptidase_C2_calpain_cat"/>
</dbReference>
<dbReference type="PANTHER" id="PTHR10183">
    <property type="entry name" value="CALPAIN"/>
    <property type="match status" value="1"/>
</dbReference>
<dbReference type="PRINTS" id="PR00704">
    <property type="entry name" value="CALPAIN"/>
</dbReference>
<dbReference type="PROSITE" id="PS00139">
    <property type="entry name" value="THIOL_PROTEASE_CYS"/>
    <property type="match status" value="1"/>
</dbReference>
<evidence type="ECO:0000256" key="2">
    <source>
        <dbReference type="PIRSR" id="PIRSR622684-1"/>
    </source>
</evidence>
<dbReference type="GO" id="GO:0006508">
    <property type="term" value="P:proteolysis"/>
    <property type="evidence" value="ECO:0007669"/>
    <property type="project" value="UniProtKB-KW"/>
</dbReference>
<protein>
    <submittedName>
        <fullName evidence="6">Cysteine proteinase</fullName>
    </submittedName>
</protein>
<evidence type="ECO:0000313" key="7">
    <source>
        <dbReference type="Proteomes" id="UP000799302"/>
    </source>
</evidence>
<gene>
    <name evidence="6" type="ORF">BT63DRAFT_259300</name>
</gene>
<sequence>MSMYYGAGPESAAGARPSGKKGKAPQDTIASFWSKYLEKAPSKITAVFPPTLYADLLPQGSARTGTSVSRSAAESYNAAVAQCKARVARIVRECHRTNEKFVDAEFDLEGDFGRFNCLRGLTNSSDAANVEDQAPDTGYDVSDLRAGLSLILGSGVLGFDTQNAPLNLAALSSVLNREPASPPRYPSAVHRVDWIYEKPEFLIDGFSDLDVQQGANGDCWWLAAVATLCSVEGVMDRVCVARDEECGVYGFVFFRDGEWIWTVIDDNLYLNTSDYQWDDYDARGEKERKWKERYQTGSTALYFARSSDLNETWLPLLEKAFAKVHGDYGSIEGGLMGEGVEDMTGGVTSCLYTNRILNKNRLWTELKNENKEFLWALGSPGASDTTAKNGIALSHAYSISEAVEVKGEDGKTVKLVKVRNPWGKRNQAGNGEWDGPWSDGSKEWTPYWMKKLDHTFGDDGIFWISYEDLLKRFRIIDRTRLFGPDWHVVQKWTSVNVAWVAGYMKHKFKVTIKKAGPVVVVLTQLDSRYFKGLEGPYSFELHFILRSIKDNEEIVRARDNPGGDRRSISAEVDLEPGEYEVIPKILAQRWDDVPRVENVVKKYAEANPQKLRQIGINHDIANAKGLTAEEVQAAKDANEEEVKEVEKDNEKAEKAAKTEEVEAKDAKDDAKPEEKEKATEETDSDTEKESSDDDEDDDEVRIFSLNPRS</sequence>
<evidence type="ECO:0000313" key="6">
    <source>
        <dbReference type="EMBL" id="KAF2669359.1"/>
    </source>
</evidence>
<dbReference type="SUPFAM" id="SSF54001">
    <property type="entry name" value="Cysteine proteinases"/>
    <property type="match status" value="1"/>
</dbReference>
<evidence type="ECO:0000256" key="3">
    <source>
        <dbReference type="PROSITE-ProRule" id="PRU00239"/>
    </source>
</evidence>
<dbReference type="EMBL" id="MU004235">
    <property type="protein sequence ID" value="KAF2669359.1"/>
    <property type="molecule type" value="Genomic_DNA"/>
</dbReference>